<feature type="transmembrane region" description="Helical" evidence="1">
    <location>
        <begin position="74"/>
        <end position="95"/>
    </location>
</feature>
<name>A0A5C3LJH3_9AGAR</name>
<keyword evidence="1" id="KW-1133">Transmembrane helix</keyword>
<dbReference type="AlphaFoldDB" id="A0A5C3LJH3"/>
<feature type="transmembrane region" description="Helical" evidence="1">
    <location>
        <begin position="6"/>
        <end position="29"/>
    </location>
</feature>
<evidence type="ECO:0000313" key="3">
    <source>
        <dbReference type="Proteomes" id="UP000308652"/>
    </source>
</evidence>
<keyword evidence="1" id="KW-0812">Transmembrane</keyword>
<evidence type="ECO:0000256" key="1">
    <source>
        <dbReference type="SAM" id="Phobius"/>
    </source>
</evidence>
<accession>A0A5C3LJH3</accession>
<proteinExistence type="predicted"/>
<feature type="transmembrane region" description="Helical" evidence="1">
    <location>
        <begin position="107"/>
        <end position="133"/>
    </location>
</feature>
<dbReference type="EMBL" id="ML213676">
    <property type="protein sequence ID" value="TFK32403.1"/>
    <property type="molecule type" value="Genomic_DNA"/>
</dbReference>
<dbReference type="OrthoDB" id="2992074at2759"/>
<gene>
    <name evidence="2" type="ORF">BDQ12DRAFT_692528</name>
</gene>
<evidence type="ECO:0000313" key="2">
    <source>
        <dbReference type="EMBL" id="TFK32403.1"/>
    </source>
</evidence>
<keyword evidence="1" id="KW-0472">Membrane</keyword>
<organism evidence="2 3">
    <name type="scientific">Crucibulum laeve</name>
    <dbReference type="NCBI Taxonomy" id="68775"/>
    <lineage>
        <taxon>Eukaryota</taxon>
        <taxon>Fungi</taxon>
        <taxon>Dikarya</taxon>
        <taxon>Basidiomycota</taxon>
        <taxon>Agaricomycotina</taxon>
        <taxon>Agaricomycetes</taxon>
        <taxon>Agaricomycetidae</taxon>
        <taxon>Agaricales</taxon>
        <taxon>Agaricineae</taxon>
        <taxon>Nidulariaceae</taxon>
        <taxon>Crucibulum</taxon>
    </lineage>
</organism>
<reference evidence="2 3" key="1">
    <citation type="journal article" date="2019" name="Nat. Ecol. Evol.">
        <title>Megaphylogeny resolves global patterns of mushroom evolution.</title>
        <authorList>
            <person name="Varga T."/>
            <person name="Krizsan K."/>
            <person name="Foldi C."/>
            <person name="Dima B."/>
            <person name="Sanchez-Garcia M."/>
            <person name="Sanchez-Ramirez S."/>
            <person name="Szollosi G.J."/>
            <person name="Szarkandi J.G."/>
            <person name="Papp V."/>
            <person name="Albert L."/>
            <person name="Andreopoulos W."/>
            <person name="Angelini C."/>
            <person name="Antonin V."/>
            <person name="Barry K.W."/>
            <person name="Bougher N.L."/>
            <person name="Buchanan P."/>
            <person name="Buyck B."/>
            <person name="Bense V."/>
            <person name="Catcheside P."/>
            <person name="Chovatia M."/>
            <person name="Cooper J."/>
            <person name="Damon W."/>
            <person name="Desjardin D."/>
            <person name="Finy P."/>
            <person name="Geml J."/>
            <person name="Haridas S."/>
            <person name="Hughes K."/>
            <person name="Justo A."/>
            <person name="Karasinski D."/>
            <person name="Kautmanova I."/>
            <person name="Kiss B."/>
            <person name="Kocsube S."/>
            <person name="Kotiranta H."/>
            <person name="LaButti K.M."/>
            <person name="Lechner B.E."/>
            <person name="Liimatainen K."/>
            <person name="Lipzen A."/>
            <person name="Lukacs Z."/>
            <person name="Mihaltcheva S."/>
            <person name="Morgado L.N."/>
            <person name="Niskanen T."/>
            <person name="Noordeloos M.E."/>
            <person name="Ohm R.A."/>
            <person name="Ortiz-Santana B."/>
            <person name="Ovrebo C."/>
            <person name="Racz N."/>
            <person name="Riley R."/>
            <person name="Savchenko A."/>
            <person name="Shiryaev A."/>
            <person name="Soop K."/>
            <person name="Spirin V."/>
            <person name="Szebenyi C."/>
            <person name="Tomsovsky M."/>
            <person name="Tulloss R.E."/>
            <person name="Uehling J."/>
            <person name="Grigoriev I.V."/>
            <person name="Vagvolgyi C."/>
            <person name="Papp T."/>
            <person name="Martin F.M."/>
            <person name="Miettinen O."/>
            <person name="Hibbett D.S."/>
            <person name="Nagy L.G."/>
        </authorList>
    </citation>
    <scope>NUCLEOTIDE SEQUENCE [LARGE SCALE GENOMIC DNA]</scope>
    <source>
        <strain evidence="2 3">CBS 166.37</strain>
    </source>
</reference>
<evidence type="ECO:0008006" key="4">
    <source>
        <dbReference type="Google" id="ProtNLM"/>
    </source>
</evidence>
<sequence length="159" mass="17181">MPLQRSAFYGLALFTAGLQTIFGLIAASINGRSPHLSIFGYIAAGVSILTWAWIGTLMRFNGRPFSTSILTRASVHFFSFVSATVIWLALGIMLATQAPFECQVRTLWCAAASFSSVLAFMTFFFSSISALLIHLGVQKHGAGLGVNVAEINRTIRDDA</sequence>
<keyword evidence="3" id="KW-1185">Reference proteome</keyword>
<protein>
    <recommendedName>
        <fullName evidence="4">MARVEL domain-containing protein</fullName>
    </recommendedName>
</protein>
<feature type="transmembrane region" description="Helical" evidence="1">
    <location>
        <begin position="36"/>
        <end position="54"/>
    </location>
</feature>
<dbReference type="Proteomes" id="UP000308652">
    <property type="component" value="Unassembled WGS sequence"/>
</dbReference>